<evidence type="ECO:0000313" key="2">
    <source>
        <dbReference type="Proteomes" id="UP000186309"/>
    </source>
</evidence>
<sequence>MTALFALTLISGFLDEPGPLNPTDPASRLEFMKRIVAEHPLRRADTPDVAYRLAPEPLLRFNNKVGTVEDGTLFSWFDADDRPVAVVQVYRTTDTGWRQAFTSLSTAPLTNGNVWNPDKPGIEFQPVPKAPRPAETREARLRQMHDLLKGFEAEMDLEGTRHRLRPLARPLIRYGKAGTEAVDGALFGFVLTTDPEVLLLLEARQGKNGLEWQYAFAPEASAPLIGSFKGKMVWVFSRTIHGFSHEPYFDWGYHATP</sequence>
<dbReference type="AlphaFoldDB" id="A0A1U7CJR5"/>
<reference evidence="2" key="1">
    <citation type="submission" date="2016-12" db="EMBL/GenBank/DDBJ databases">
        <title>Comparative genomics of four Isosphaeraceae planctomycetes: a common pool of plasmids and glycoside hydrolase genes.</title>
        <authorList>
            <person name="Ivanova A."/>
        </authorList>
    </citation>
    <scope>NUCLEOTIDE SEQUENCE [LARGE SCALE GENOMIC DNA]</scope>
    <source>
        <strain evidence="2">PX4</strain>
    </source>
</reference>
<proteinExistence type="predicted"/>
<keyword evidence="2" id="KW-1185">Reference proteome</keyword>
<accession>A0A1U7CJR5</accession>
<protein>
    <submittedName>
        <fullName evidence="1">Uncharacterized protein</fullName>
    </submittedName>
</protein>
<gene>
    <name evidence="1" type="ORF">BSF38_00586</name>
</gene>
<dbReference type="Proteomes" id="UP000186309">
    <property type="component" value="Chromosome"/>
</dbReference>
<dbReference type="KEGG" id="pbor:BSF38_00586"/>
<evidence type="ECO:0000313" key="1">
    <source>
        <dbReference type="EMBL" id="APW59172.1"/>
    </source>
</evidence>
<name>A0A1U7CJR5_9BACT</name>
<organism evidence="1 2">
    <name type="scientific">Paludisphaera borealis</name>
    <dbReference type="NCBI Taxonomy" id="1387353"/>
    <lineage>
        <taxon>Bacteria</taxon>
        <taxon>Pseudomonadati</taxon>
        <taxon>Planctomycetota</taxon>
        <taxon>Planctomycetia</taxon>
        <taxon>Isosphaerales</taxon>
        <taxon>Isosphaeraceae</taxon>
        <taxon>Paludisphaera</taxon>
    </lineage>
</organism>
<dbReference type="EMBL" id="CP019082">
    <property type="protein sequence ID" value="APW59172.1"/>
    <property type="molecule type" value="Genomic_DNA"/>
</dbReference>
<dbReference type="STRING" id="1387353.BSF38_00586"/>